<dbReference type="EMBL" id="FMZP01000057">
    <property type="protein sequence ID" value="SDD84744.1"/>
    <property type="molecule type" value="Genomic_DNA"/>
</dbReference>
<accession>A0A1G6Y2L7</accession>
<dbReference type="AlphaFoldDB" id="A0A1G6Y2L7"/>
<dbReference type="InterPro" id="IPR006311">
    <property type="entry name" value="TAT_signal"/>
</dbReference>
<name>A0A1G6Y2L7_9EURY</name>
<evidence type="ECO:0000313" key="1">
    <source>
        <dbReference type="EMBL" id="SDD84744.1"/>
    </source>
</evidence>
<protein>
    <submittedName>
        <fullName evidence="1">Uncharacterized protein</fullName>
    </submittedName>
</protein>
<organism evidence="1 2">
    <name type="scientific">Natrinema hispanicum</name>
    <dbReference type="NCBI Taxonomy" id="392421"/>
    <lineage>
        <taxon>Archaea</taxon>
        <taxon>Methanobacteriati</taxon>
        <taxon>Methanobacteriota</taxon>
        <taxon>Stenosarchaea group</taxon>
        <taxon>Halobacteria</taxon>
        <taxon>Halobacteriales</taxon>
        <taxon>Natrialbaceae</taxon>
        <taxon>Natrinema</taxon>
    </lineage>
</organism>
<dbReference type="PROSITE" id="PS51318">
    <property type="entry name" value="TAT"/>
    <property type="match status" value="1"/>
</dbReference>
<sequence length="58" mass="5903">MSYDLNRRQFVTAAGAVGLTALAGCSGSDSGGGNTLSWHAGGTGGTYYPLSNNFKIQC</sequence>
<proteinExistence type="predicted"/>
<dbReference type="Proteomes" id="UP000324021">
    <property type="component" value="Unassembled WGS sequence"/>
</dbReference>
<dbReference type="InterPro" id="IPR019546">
    <property type="entry name" value="TAT_signal_bac_arc"/>
</dbReference>
<gene>
    <name evidence="1" type="ORF">SAMN05192552_105712</name>
</gene>
<dbReference type="NCBIfam" id="TIGR01409">
    <property type="entry name" value="TAT_signal_seq"/>
    <property type="match status" value="1"/>
</dbReference>
<dbReference type="PROSITE" id="PS51257">
    <property type="entry name" value="PROKAR_LIPOPROTEIN"/>
    <property type="match status" value="1"/>
</dbReference>
<evidence type="ECO:0000313" key="2">
    <source>
        <dbReference type="Proteomes" id="UP000324021"/>
    </source>
</evidence>
<reference evidence="1 2" key="1">
    <citation type="submission" date="2016-10" db="EMBL/GenBank/DDBJ databases">
        <authorList>
            <person name="Varghese N."/>
            <person name="Submissions S."/>
        </authorList>
    </citation>
    <scope>NUCLEOTIDE SEQUENCE [LARGE SCALE GENOMIC DNA]</scope>
    <source>
        <strain evidence="1 2">CDM_1</strain>
    </source>
</reference>